<evidence type="ECO:0000313" key="3">
    <source>
        <dbReference type="Proteomes" id="UP000177894"/>
    </source>
</evidence>
<dbReference type="Gene3D" id="6.20.120.50">
    <property type="match status" value="1"/>
</dbReference>
<dbReference type="EMBL" id="CP017603">
    <property type="protein sequence ID" value="AOY76720.1"/>
    <property type="molecule type" value="Genomic_DNA"/>
</dbReference>
<dbReference type="Pfam" id="PF11213">
    <property type="entry name" value="DUF3006"/>
    <property type="match status" value="1"/>
</dbReference>
<accession>A0AAC9RK58</accession>
<dbReference type="EMBL" id="CP020559">
    <property type="protein sequence ID" value="ARE87157.1"/>
    <property type="molecule type" value="Genomic_DNA"/>
</dbReference>
<dbReference type="Proteomes" id="UP000192478">
    <property type="component" value="Chromosome"/>
</dbReference>
<gene>
    <name evidence="1" type="ORF">BJL90_13095</name>
    <name evidence="2" type="ORF">CLFO_15450</name>
</gene>
<organism evidence="2 4">
    <name type="scientific">Clostridium formicaceticum</name>
    <dbReference type="NCBI Taxonomy" id="1497"/>
    <lineage>
        <taxon>Bacteria</taxon>
        <taxon>Bacillati</taxon>
        <taxon>Bacillota</taxon>
        <taxon>Clostridia</taxon>
        <taxon>Eubacteriales</taxon>
        <taxon>Clostridiaceae</taxon>
        <taxon>Clostridium</taxon>
    </lineage>
</organism>
<name>A0AAC9RK58_9CLOT</name>
<reference evidence="2 4" key="2">
    <citation type="submission" date="2017-03" db="EMBL/GenBank/DDBJ databases">
        <title>Complete sequence of Clostridium formicaceticum DSM 92.</title>
        <authorList>
            <person name="Poehlein A."/>
            <person name="Karl M."/>
            <person name="Bengelsdorf F.R."/>
            <person name="Duerre P."/>
            <person name="Daniel R."/>
        </authorList>
    </citation>
    <scope>NUCLEOTIDE SEQUENCE [LARGE SCALE GENOMIC DNA]</scope>
    <source>
        <strain evidence="2 4">DSM 92</strain>
    </source>
</reference>
<dbReference type="AlphaFoldDB" id="A0AAC9RK58"/>
<evidence type="ECO:0000313" key="1">
    <source>
        <dbReference type="EMBL" id="AOY76720.1"/>
    </source>
</evidence>
<dbReference type="KEGG" id="cfm:BJL90_13095"/>
<dbReference type="Proteomes" id="UP000177894">
    <property type="component" value="Chromosome"/>
</dbReference>
<evidence type="ECO:0000313" key="4">
    <source>
        <dbReference type="Proteomes" id="UP000192478"/>
    </source>
</evidence>
<evidence type="ECO:0000313" key="2">
    <source>
        <dbReference type="EMBL" id="ARE87157.1"/>
    </source>
</evidence>
<protein>
    <submittedName>
        <fullName evidence="2">Uncharacterized protein</fullName>
    </submittedName>
</protein>
<dbReference type="InterPro" id="IPR021377">
    <property type="entry name" value="DUF3006"/>
</dbReference>
<dbReference type="RefSeq" id="WP_070968791.1">
    <property type="nucleotide sequence ID" value="NZ_CP017603.1"/>
</dbReference>
<reference evidence="1 3" key="1">
    <citation type="submission" date="2016-10" db="EMBL/GenBank/DDBJ databases">
        <title>Complete Genome Sequence of Acetogen Clostridium formicoaceticum ATCC 27076.</title>
        <authorList>
            <person name="Bao T."/>
            <person name="Cheng C."/>
            <person name="Zhao J."/>
            <person name="Yang S.-T."/>
            <person name="Wang J."/>
            <person name="Wang M."/>
        </authorList>
    </citation>
    <scope>NUCLEOTIDE SEQUENCE [LARGE SCALE GENOMIC DNA]</scope>
    <source>
        <strain evidence="1 3">ATCC 27076</strain>
    </source>
</reference>
<keyword evidence="3" id="KW-1185">Reference proteome</keyword>
<proteinExistence type="predicted"/>
<sequence>MKVTIDRFEGEYAVVELENRRTIDMPKSLVPEGAKEGDVLEIRIDREETDSRKKRIEELMEDLWE</sequence>